<comment type="similarity">
    <text evidence="2 4 6">Belongs to the PTH family.</text>
</comment>
<dbReference type="PANTHER" id="PTHR17224:SF1">
    <property type="entry name" value="PEPTIDYL-TRNA HYDROLASE"/>
    <property type="match status" value="1"/>
</dbReference>
<dbReference type="Proteomes" id="UP000730618">
    <property type="component" value="Unassembled WGS sequence"/>
</dbReference>
<accession>A0ABM8VSB3</accession>
<evidence type="ECO:0000256" key="1">
    <source>
        <dbReference type="ARBA" id="ARBA00013260"/>
    </source>
</evidence>
<keyword evidence="4" id="KW-0820">tRNA-binding</keyword>
<protein>
    <recommendedName>
        <fullName evidence="3 4">Peptidyl-tRNA hydrolase</fullName>
        <shortName evidence="4">Pth</shortName>
        <ecNumber evidence="1 4">3.1.1.29</ecNumber>
    </recommendedName>
</protein>
<feature type="site" description="Discriminates between blocked and unblocked aminoacyl-tRNA" evidence="4">
    <location>
        <position position="58"/>
    </location>
</feature>
<keyword evidence="8" id="KW-1185">Reference proteome</keyword>
<evidence type="ECO:0000313" key="8">
    <source>
        <dbReference type="Proteomes" id="UP000730618"/>
    </source>
</evidence>
<dbReference type="PROSITE" id="PS01196">
    <property type="entry name" value="PEPT_TRNA_HYDROL_2"/>
    <property type="match status" value="1"/>
</dbReference>
<keyword evidence="4 5" id="KW-0378">Hydrolase</keyword>
<feature type="binding site" evidence="4">
    <location>
        <position position="115"/>
    </location>
    <ligand>
        <name>tRNA</name>
        <dbReference type="ChEBI" id="CHEBI:17843"/>
    </ligand>
</feature>
<evidence type="ECO:0000256" key="5">
    <source>
        <dbReference type="RuleBase" id="RU000673"/>
    </source>
</evidence>
<dbReference type="CDD" id="cd00462">
    <property type="entry name" value="PTH"/>
    <property type="match status" value="1"/>
</dbReference>
<evidence type="ECO:0000256" key="4">
    <source>
        <dbReference type="HAMAP-Rule" id="MF_00083"/>
    </source>
</evidence>
<reference evidence="7 8" key="1">
    <citation type="submission" date="2021-06" db="EMBL/GenBank/DDBJ databases">
        <authorList>
            <person name="Criscuolo A."/>
        </authorList>
    </citation>
    <scope>NUCLEOTIDE SEQUENCE [LARGE SCALE GENOMIC DNA]</scope>
    <source>
        <strain evidence="8">CIP 111802</strain>
    </source>
</reference>
<gene>
    <name evidence="4 7" type="primary">pth</name>
    <name evidence="7" type="ORF">PAECIP111802_06355</name>
</gene>
<comment type="subcellular location">
    <subcellularLocation>
        <location evidence="4">Cytoplasm</location>
    </subcellularLocation>
</comment>
<dbReference type="NCBIfam" id="TIGR00447">
    <property type="entry name" value="pth"/>
    <property type="match status" value="1"/>
</dbReference>
<comment type="function">
    <text evidence="4">Catalyzes the release of premature peptidyl moieties from peptidyl-tRNA molecules trapped in stalled 50S ribosomal subunits, and thus maintains levels of free tRNAs and 50S ribosomes.</text>
</comment>
<name>A0ABM8VSB3_9BACL</name>
<feature type="site" description="Stabilizes the basic form of H active site to accept a proton" evidence="4">
    <location>
        <position position="140"/>
    </location>
</feature>
<evidence type="ECO:0000313" key="7">
    <source>
        <dbReference type="EMBL" id="CAG7656330.1"/>
    </source>
</evidence>
<dbReference type="HAMAP" id="MF_00083">
    <property type="entry name" value="Pept_tRNA_hydro_bact"/>
    <property type="match status" value="1"/>
</dbReference>
<evidence type="ECO:0000256" key="3">
    <source>
        <dbReference type="ARBA" id="ARBA00050038"/>
    </source>
</evidence>
<comment type="caution">
    <text evidence="7">The sequence shown here is derived from an EMBL/GenBank/DDBJ whole genome shotgun (WGS) entry which is preliminary data.</text>
</comment>
<dbReference type="PROSITE" id="PS01195">
    <property type="entry name" value="PEPT_TRNA_HYDROL_1"/>
    <property type="match status" value="1"/>
</dbReference>
<dbReference type="Pfam" id="PF01195">
    <property type="entry name" value="Pept_tRNA_hydro"/>
    <property type="match status" value="1"/>
</dbReference>
<dbReference type="EC" id="3.1.1.29" evidence="1 4"/>
<feature type="binding site" evidence="4">
    <location>
        <position position="161"/>
    </location>
    <ligand>
        <name>tRNA</name>
        <dbReference type="ChEBI" id="CHEBI:17843"/>
    </ligand>
</feature>
<feature type="active site" description="Proton acceptor" evidence="4">
    <location>
        <position position="68"/>
    </location>
</feature>
<dbReference type="InterPro" id="IPR001328">
    <property type="entry name" value="Pept_tRNA_hydro"/>
</dbReference>
<dbReference type="InterPro" id="IPR018171">
    <property type="entry name" value="Pept_tRNA_hydro_CS"/>
</dbReference>
<proteinExistence type="inferred from homology"/>
<organism evidence="7 8">
    <name type="scientific">Paenibacillus allorhizosphaerae</name>
    <dbReference type="NCBI Taxonomy" id="2849866"/>
    <lineage>
        <taxon>Bacteria</taxon>
        <taxon>Bacillati</taxon>
        <taxon>Bacillota</taxon>
        <taxon>Bacilli</taxon>
        <taxon>Bacillales</taxon>
        <taxon>Paenibacillaceae</taxon>
        <taxon>Paenibacillus</taxon>
    </lineage>
</organism>
<dbReference type="GO" id="GO:0004045">
    <property type="term" value="F:peptidyl-tRNA hydrolase activity"/>
    <property type="evidence" value="ECO:0007669"/>
    <property type="project" value="UniProtKB-EC"/>
</dbReference>
<feature type="binding site" evidence="4">
    <location>
        <position position="63"/>
    </location>
    <ligand>
        <name>tRNA</name>
        <dbReference type="ChEBI" id="CHEBI:17843"/>
    </ligand>
</feature>
<evidence type="ECO:0000256" key="6">
    <source>
        <dbReference type="RuleBase" id="RU004320"/>
    </source>
</evidence>
<feature type="binding site" evidence="4">
    <location>
        <position position="113"/>
    </location>
    <ligand>
        <name>tRNA</name>
        <dbReference type="ChEBI" id="CHEBI:17843"/>
    </ligand>
</feature>
<keyword evidence="4" id="KW-0963">Cytoplasm</keyword>
<dbReference type="EMBL" id="CAJVCE010000029">
    <property type="protein sequence ID" value="CAG7656330.1"/>
    <property type="molecule type" value="Genomic_DNA"/>
</dbReference>
<comment type="subunit">
    <text evidence="4">Monomer.</text>
</comment>
<comment type="catalytic activity">
    <reaction evidence="4 5">
        <text>an N-acyl-L-alpha-aminoacyl-tRNA + H2O = an N-acyl-L-amino acid + a tRNA + H(+)</text>
        <dbReference type="Rhea" id="RHEA:54448"/>
        <dbReference type="Rhea" id="RHEA-COMP:10123"/>
        <dbReference type="Rhea" id="RHEA-COMP:13883"/>
        <dbReference type="ChEBI" id="CHEBI:15377"/>
        <dbReference type="ChEBI" id="CHEBI:15378"/>
        <dbReference type="ChEBI" id="CHEBI:59874"/>
        <dbReference type="ChEBI" id="CHEBI:78442"/>
        <dbReference type="ChEBI" id="CHEBI:138191"/>
        <dbReference type="EC" id="3.1.1.29"/>
    </reaction>
</comment>
<evidence type="ECO:0000256" key="2">
    <source>
        <dbReference type="ARBA" id="ARBA00038063"/>
    </source>
</evidence>
<keyword evidence="4" id="KW-0694">RNA-binding</keyword>
<dbReference type="PANTHER" id="PTHR17224">
    <property type="entry name" value="PEPTIDYL-TRNA HYDROLASE"/>
    <property type="match status" value="1"/>
</dbReference>
<comment type="function">
    <text evidence="4">Hydrolyzes ribosome-free peptidyl-tRNAs (with 1 or more amino acids incorporated), which drop off the ribosome during protein synthesis, or as a result of ribosome stalling.</text>
</comment>
<sequence length="235" mass="26087">MPGLAIMMVYVASQTTFVGLAHETFLRYDVINGSNLAVVSMDCERGKMGLKWFVGLGNPGRQYETTRHNIGFMAIDRFAEQHGIKIAQSKCKGLLGEGHVAGQKVYLLKPQTYMNLSGESIRAFMDFYKASIEDLVVIYDDLDTPFGNIRLRYQGSAGGHNGIKSTIQHLGTQSFNRIRMGISRPAPGREVVDYVLGSFTKEEAQTMPSVLDKTAEAMEHLLTNSFEKTMGKYNA</sequence>